<dbReference type="InterPro" id="IPR013320">
    <property type="entry name" value="ConA-like_dom_sf"/>
</dbReference>
<feature type="disulfide bond" evidence="14">
    <location>
        <begin position="2489"/>
        <end position="2516"/>
    </location>
</feature>
<feature type="domain" description="Sushi" evidence="17">
    <location>
        <begin position="2345"/>
        <end position="2402"/>
    </location>
</feature>
<feature type="domain" description="Sushi" evidence="17">
    <location>
        <begin position="1535"/>
        <end position="1592"/>
    </location>
</feature>
<dbReference type="PROSITE" id="PS01186">
    <property type="entry name" value="EGF_2"/>
    <property type="match status" value="6"/>
</dbReference>
<feature type="domain" description="Sushi" evidence="17">
    <location>
        <begin position="2277"/>
        <end position="2344"/>
    </location>
</feature>
<comment type="subcellular location">
    <subcellularLocation>
        <location evidence="1">Membrane</location>
    </subcellularLocation>
    <subcellularLocation>
        <location evidence="2">Secreted</location>
    </subcellularLocation>
</comment>
<feature type="domain" description="Sushi" evidence="17">
    <location>
        <begin position="2070"/>
        <end position="2127"/>
    </location>
</feature>
<evidence type="ECO:0000256" key="7">
    <source>
        <dbReference type="ARBA" id="ARBA00022737"/>
    </source>
</evidence>
<feature type="domain" description="Sushi" evidence="17">
    <location>
        <begin position="1419"/>
        <end position="1476"/>
    </location>
</feature>
<evidence type="ECO:0000256" key="2">
    <source>
        <dbReference type="ARBA" id="ARBA00004613"/>
    </source>
</evidence>
<keyword evidence="4 13" id="KW-0245">EGF-like domain</keyword>
<feature type="domain" description="Sushi" evidence="17">
    <location>
        <begin position="492"/>
        <end position="556"/>
    </location>
</feature>
<dbReference type="InterPro" id="IPR013032">
    <property type="entry name" value="EGF-like_CS"/>
</dbReference>
<dbReference type="Gene3D" id="2.10.25.10">
    <property type="entry name" value="Laminin"/>
    <property type="match status" value="8"/>
</dbReference>
<dbReference type="CDD" id="cd00054">
    <property type="entry name" value="EGF_CA"/>
    <property type="match status" value="6"/>
</dbReference>
<feature type="domain" description="Sushi" evidence="17">
    <location>
        <begin position="2577"/>
        <end position="2634"/>
    </location>
</feature>
<feature type="disulfide bond" evidence="14">
    <location>
        <begin position="2156"/>
        <end position="2183"/>
    </location>
</feature>
<dbReference type="FunFam" id="2.10.25.10:FF:000143">
    <property type="entry name" value="Protein crumbs 1"/>
    <property type="match status" value="3"/>
</dbReference>
<feature type="disulfide bond" evidence="14">
    <location>
        <begin position="1505"/>
        <end position="1532"/>
    </location>
</feature>
<dbReference type="InterPro" id="IPR000436">
    <property type="entry name" value="Sushi_SCR_CCP_dom"/>
</dbReference>
<protein>
    <submittedName>
        <fullName evidence="19">Sushi, von Willebrand factor type A, EGF and pentraxin domain-containing protein 1</fullName>
    </submittedName>
</protein>
<feature type="domain" description="EGF-like" evidence="15">
    <location>
        <begin position="1114"/>
        <end position="1150"/>
    </location>
</feature>
<evidence type="ECO:0000259" key="17">
    <source>
        <dbReference type="PROSITE" id="PS50923"/>
    </source>
</evidence>
<feature type="domain" description="Sushi" evidence="17">
    <location>
        <begin position="2461"/>
        <end position="2518"/>
    </location>
</feature>
<keyword evidence="8" id="KW-0106">Calcium</keyword>
<dbReference type="InterPro" id="IPR000152">
    <property type="entry name" value="EGF-type_Asp/Asn_hydroxyl_site"/>
</dbReference>
<dbReference type="PROSITE" id="PS50026">
    <property type="entry name" value="EGF_3"/>
    <property type="match status" value="7"/>
</dbReference>
<dbReference type="FunFam" id="2.10.25.10:FF:000225">
    <property type="entry name" value="Sushi, von Willebrand factor type A, EGF and pentraxin domain containing 1"/>
    <property type="match status" value="1"/>
</dbReference>
<feature type="domain" description="Sushi" evidence="17">
    <location>
        <begin position="3044"/>
        <end position="3100"/>
    </location>
</feature>
<feature type="disulfide bond" evidence="14">
    <location>
        <begin position="2955"/>
        <end position="2982"/>
    </location>
</feature>
<dbReference type="CDD" id="cd00033">
    <property type="entry name" value="CCP"/>
    <property type="match status" value="32"/>
</dbReference>
<dbReference type="PANTHER" id="PTHR46393:SF7">
    <property type="entry name" value="COMPLEMENT C2"/>
    <property type="match status" value="1"/>
</dbReference>
<reference evidence="20" key="1">
    <citation type="journal article" date="2013" name="Science">
        <title>Comparative analysis of bat genomes provides insight into the evolution of flight and immunity.</title>
        <authorList>
            <person name="Zhang G."/>
            <person name="Cowled C."/>
            <person name="Shi Z."/>
            <person name="Huang Z."/>
            <person name="Bishop-Lilly K.A."/>
            <person name="Fang X."/>
            <person name="Wynne J.W."/>
            <person name="Xiong Z."/>
            <person name="Baker M.L."/>
            <person name="Zhao W."/>
            <person name="Tachedjian M."/>
            <person name="Zhu Y."/>
            <person name="Zhou P."/>
            <person name="Jiang X."/>
            <person name="Ng J."/>
            <person name="Yang L."/>
            <person name="Wu L."/>
            <person name="Xiao J."/>
            <person name="Feng Y."/>
            <person name="Chen Y."/>
            <person name="Sun X."/>
            <person name="Zhang Y."/>
            <person name="Marsh G.A."/>
            <person name="Crameri G."/>
            <person name="Broder C.C."/>
            <person name="Frey K.G."/>
            <person name="Wang L.F."/>
            <person name="Wang J."/>
        </authorList>
    </citation>
    <scope>NUCLEOTIDE SEQUENCE [LARGE SCALE GENOMIC DNA]</scope>
</reference>
<evidence type="ECO:0000313" key="20">
    <source>
        <dbReference type="Proteomes" id="UP000010552"/>
    </source>
</evidence>
<evidence type="ECO:0000256" key="3">
    <source>
        <dbReference type="ARBA" id="ARBA00022525"/>
    </source>
</evidence>
<feature type="domain" description="Sushi" evidence="17">
    <location>
        <begin position="1894"/>
        <end position="1952"/>
    </location>
</feature>
<dbReference type="SMART" id="SM00159">
    <property type="entry name" value="PTX"/>
    <property type="match status" value="1"/>
</dbReference>
<dbReference type="InterPro" id="IPR035976">
    <property type="entry name" value="Sushi/SCR/CCP_sf"/>
</dbReference>
<dbReference type="Pfam" id="PF00084">
    <property type="entry name" value="Sushi"/>
    <property type="match status" value="32"/>
</dbReference>
<feature type="domain" description="Pentraxin (PTX)" evidence="18">
    <location>
        <begin position="1155"/>
        <end position="1359"/>
    </location>
</feature>
<feature type="domain" description="Sushi" evidence="17">
    <location>
        <begin position="1713"/>
        <end position="1775"/>
    </location>
</feature>
<feature type="disulfide bond" evidence="13">
    <location>
        <begin position="3152"/>
        <end position="3161"/>
    </location>
</feature>
<dbReference type="FunFam" id="2.10.70.10:FF:000003">
    <property type="entry name" value="Versican core protein"/>
    <property type="match status" value="1"/>
</dbReference>
<name>L5L205_PTEAL</name>
<dbReference type="InterPro" id="IPR003410">
    <property type="entry name" value="HYR_dom"/>
</dbReference>
<feature type="domain" description="Sushi" evidence="17">
    <location>
        <begin position="2128"/>
        <end position="2185"/>
    </location>
</feature>
<dbReference type="SMART" id="SM00179">
    <property type="entry name" value="EGF_CA"/>
    <property type="match status" value="6"/>
</dbReference>
<keyword evidence="20" id="KW-1185">Reference proteome</keyword>
<feature type="domain" description="Sushi" evidence="17">
    <location>
        <begin position="2927"/>
        <end position="2984"/>
    </location>
</feature>
<dbReference type="InParanoid" id="L5L205"/>
<dbReference type="PRINTS" id="PR00895">
    <property type="entry name" value="PENTAXIN"/>
</dbReference>
<feature type="domain" description="Sushi" evidence="17">
    <location>
        <begin position="2011"/>
        <end position="2069"/>
    </location>
</feature>
<feature type="disulfide bond" evidence="13">
    <location>
        <begin position="3166"/>
        <end position="3176"/>
    </location>
</feature>
<dbReference type="Pfam" id="PF00008">
    <property type="entry name" value="EGF"/>
    <property type="match status" value="5"/>
</dbReference>
<feature type="domain" description="Sushi" evidence="17">
    <location>
        <begin position="263"/>
        <end position="328"/>
    </location>
</feature>
<feature type="disulfide bond" evidence="13">
    <location>
        <begin position="1102"/>
        <end position="1111"/>
    </location>
</feature>
<dbReference type="InterPro" id="IPR001881">
    <property type="entry name" value="EGF-like_Ca-bd_dom"/>
</dbReference>
<dbReference type="FunFam" id="2.10.70.10:FF:000183">
    <property type="entry name" value="Sushi, von Willebrand factor type A, EGF and pentraxin domain containing 1"/>
    <property type="match status" value="1"/>
</dbReference>
<dbReference type="SUPFAM" id="SSF49899">
    <property type="entry name" value="Concanavalin A-like lectins/glucanases"/>
    <property type="match status" value="1"/>
</dbReference>
<dbReference type="SMART" id="SM00181">
    <property type="entry name" value="EGF"/>
    <property type="match status" value="10"/>
</dbReference>
<evidence type="ECO:0000256" key="6">
    <source>
        <dbReference type="ARBA" id="ARBA00022729"/>
    </source>
</evidence>
<proteinExistence type="predicted"/>
<feature type="disulfide bond" evidence="14">
    <location>
        <begin position="2431"/>
        <end position="2458"/>
    </location>
</feature>
<dbReference type="PROSITE" id="PS01187">
    <property type="entry name" value="EGF_CA"/>
    <property type="match status" value="2"/>
</dbReference>
<dbReference type="GO" id="GO:0016020">
    <property type="term" value="C:membrane"/>
    <property type="evidence" value="ECO:0007669"/>
    <property type="project" value="UniProtKB-SubCell"/>
</dbReference>
<feature type="domain" description="Sushi" evidence="17">
    <location>
        <begin position="203"/>
        <end position="262"/>
    </location>
</feature>
<organism evidence="19 20">
    <name type="scientific">Pteropus alecto</name>
    <name type="common">Black flying fox</name>
    <dbReference type="NCBI Taxonomy" id="9402"/>
    <lineage>
        <taxon>Eukaryota</taxon>
        <taxon>Metazoa</taxon>
        <taxon>Chordata</taxon>
        <taxon>Craniata</taxon>
        <taxon>Vertebrata</taxon>
        <taxon>Euteleostomi</taxon>
        <taxon>Mammalia</taxon>
        <taxon>Eutheria</taxon>
        <taxon>Laurasiatheria</taxon>
        <taxon>Chiroptera</taxon>
        <taxon>Yinpterochiroptera</taxon>
        <taxon>Pteropodoidea</taxon>
        <taxon>Pteropodidae</taxon>
        <taxon>Pteropodinae</taxon>
        <taxon>Pteropus</taxon>
    </lineage>
</organism>
<feature type="domain" description="Sushi" evidence="17">
    <location>
        <begin position="2985"/>
        <end position="3043"/>
    </location>
</feature>
<dbReference type="FunFam" id="2.10.70.10:FF:000014">
    <property type="entry name" value="Membrane cofactor protein"/>
    <property type="match status" value="1"/>
</dbReference>
<feature type="domain" description="Sushi" evidence="17">
    <location>
        <begin position="2519"/>
        <end position="2576"/>
    </location>
</feature>
<feature type="disulfide bond" evidence="14">
    <location>
        <begin position="2547"/>
        <end position="2574"/>
    </location>
</feature>
<keyword evidence="3" id="KW-0964">Secreted</keyword>
<dbReference type="FunFam" id="2.10.50.10:FF:000018">
    <property type="entry name" value="Sushi, von Willebrand factor type A, EGF and pentraxin domain-containing 1"/>
    <property type="match status" value="2"/>
</dbReference>
<feature type="domain" description="Sushi" evidence="17">
    <location>
        <begin position="1953"/>
        <end position="2010"/>
    </location>
</feature>
<evidence type="ECO:0000256" key="10">
    <source>
        <dbReference type="ARBA" id="ARBA00023136"/>
    </source>
</evidence>
<feature type="domain" description="Sushi" evidence="17">
    <location>
        <begin position="1776"/>
        <end position="1833"/>
    </location>
</feature>
<feature type="disulfide bond" evidence="14">
    <location>
        <begin position="2605"/>
        <end position="2632"/>
    </location>
</feature>
<feature type="domain" description="Sushi" evidence="17">
    <location>
        <begin position="1477"/>
        <end position="1534"/>
    </location>
</feature>
<feature type="disulfide bond" evidence="14">
    <location>
        <begin position="2098"/>
        <end position="2125"/>
    </location>
</feature>
<dbReference type="PROSITE" id="PS50923">
    <property type="entry name" value="SUSHI"/>
    <property type="match status" value="33"/>
</dbReference>
<sequence>MASTPKEEHCFLLHSFEEFEALARRALHEDLPSGSFIQEDMSHCSYLCEAGRDCCDRMASCKCGTHTGQFECICEKGYYGKGLQYECAACPPGTYKPEGTPGGISTCLSCPDENHTSPPGSTSPEDCVCKEGYRASGQTCEVVHCPALKPPENGYFIQNTCNNHFNAACGVRCHPGFDLVGSSIFLCLPNGLWSGSESSCRVRTCPHLRQPKHGHLSCSTREMSYKTTCLVTCDEGYRLEGSAKLTCQGNAQWDVLEPRCVERQCSTFQKPKGVTISPPTCGRQPAKPGTICQLSCRQGFILSGVREEMRCTTSGKWSTKIQTAVCKDVEAPQINCPEDIEAKTQEQQDSANITWQIPTAKDNSGEKVSVRVHPAFTPPYLFPIGDIAITYTAIDPSSNQASCTFHIKVIDVQPPSIDRCRSPPPIQASEKEHAATWDEPQFSDNSGGVLVITRSHTPGDLFPQGETVVKYTATDPSGNNRTCDIHIVIKGSPCEVPFTPVNGDFICTQDSTGVNCTLSCLEGYDFTEGSTERYYCAYEDGIWQPPYSTEWPDCAIKRFANHGFKSFEMLYKATRCDDTDLLKKFSEAFETTLGKMVPSFCSDADDIDCRLEDLTKKYCLEYNYDYENGFAIGPGGWGAANRLDYSYDDFLDAVQETPTGAGKARSSRIKRSAPLTDHKIKLVFNITGSVPLPDERNDTLEMENQQRLIKTLETITNQLKRTLKEDPLYTFQLASEILVPDSNSLETEKAFLFCRPGSVLRGRMCVNCPLGTHYSLERSICESCLMGSYQDEEGQLECKLCPAGTHTEYLHSRSISECKAQCKQGTYSSNGLEICESCPLGSYQPEFRARSCLPCPGNTSTVKRGAMDISACGVPCPVGEFSRSGLMPCHPCPRDYYQPNLGKSFCLSCPFYGTTTFSGARSITDCSSFGSTFSAAEESMVPLTSPGNIETKYEVSLKCGIDINECSSLPCLNNGICKDRVGEFICECPSGYTGQLCEENINECSSSPCLNQGTCVDGLAGYRCTCVKGYIGLHCETEVNECQSSPCLNNAICEDQVGRFFCKCPPGFWGTRCEKNMDECLSEPCKNGATCKDGANSFKCQCVAGFTGPHCELNINECQSNPCRNQATCVDQLNSYICKCRPGFSGSRCETEQSMGFNLDFEISATYGYVLLDGMLPSLHAVTCTFWMMSSDNNNYGTPISYALENGSDNTFLLTDYNGWVLYVNGKERITDCPSVNDGSWHHIAVTWTSVDGAWKVYIDGKLSDGGVGLSVGAAIPGGGTLVLGQEQDKKGEGFSPAESFVGSISQLNLWDYVLSPQQVKSLATSCPEDLSKGNVLAWPDFLLGIVGKVKVDSKSIFCSDCPPLEGSVPHLRTASADLKPGSKISLFCDPGFQMVGNPVQYCLNQGQWTQPLPHCERISCGVPPPLENGFYSAEDFYAGSTVTYQCNNGYYLLGDSRMFCTDNGSWNGISPSCLAVSCSAPAVPENGGIDGSAFTYGSKVIYKCNKGYTLEGDKESSCLASGSWSHSPPVCDLVKCSSPNNINHGKYILSGLTYLSTASYSCESGYSLRGPSVIECSASGSWDRAPPTCHLVSCGEPPAIKDAVINGSNFTFGNTVTYTCKEGYTLAGPHTIECLANGKWSGSNQQCLAVSCDEPPHVEHASPETAHRLFGDIAFYYCSDGYSLADNSQLLCNAQGKWVPPEGQAMPRCIAHFCEKPPSVSYSILESVSKAKFAAGSVVSFKCLEGFVLNTSAKIECMRGGQWNPSPMSIQCIPVRCGEPPSIMNGYASGSNYSFGAVVAYSCNKGFYIKGEKKSTCEAMGQWSSPIPTCHPVSCNEPPKIENGFLEHTTGRIFESEIRYRCNPGYKSVGSPVFVCQANRHWHSESPLSCIPLNCGKPPPIQNGYMKGENFEVGSTVQFFCDEGYELIGDNSWTCEKSGKWNKKPNQKCVPAKCPEPPLLENQLVLKALTTEVGVVMFSCKEGHALQGPSVLKCLPSQQWNDSFPFCKLVLCLPPPLISFGVPAPASTLHFGSTVKYSCVDGFFLKGDPTTFCQADGTWRSPLPECVPVECPQPEEIPNGIIDVQGLAYLSTALYTCKPGFELVGNTTTLCGENGHWLGGKPTCKPIECPKPKEILNGKFSYTNLHYGQTITFSCDQGFRLEGAKALTCLETGDWDVDVPACNAIHCNPPQSIENGFVEGADYSYGAMIIYSCLPGFQVAGHAMQTCEESGWSSPVPTCVLIDCGLPPHIDFGDCTKIKDGQGYLDQEEDMMEVPYLTPHPPHHLGAVAKTWENSTPATHSASFPYGTMVSYSCNPGYELLGNPVLICQEDGTWNGSAPSCISIECDLPVAPKNGFLRFTETTMGSAVQYSCKPGHILVGSNIRLCLQNREWSGSSPHCEAISCKKPNPVMNGSIKGSNYTYLSALYYECHPGYVLNGPEMRTCQENKNWDGNEPLCIPVDCGSPPVLANGQVKGDEYTFQKEVEYTCKVGFLLEGARSRVCLADGSWSGTTPICMPVRCATPPQVANGVMDGLDYGFGKEVVFHCQEGYLLHGAPKLTCQSDGNWDAEFPLCKPANCGPPEDLAHGFPNGFSFYHGGNIQYQCFPGYKLHGNPSRRCLSNGSWSGSPPSCLPCRCSTPVIQNGAVNGTDFGCGKATQIRCFKGFKLMGLSEITCEANGQWSSGFPHCEHTSCGSPPAIPNAFISESDSLEENVITYSCRSGYVVQGSSDLICTEKGTWSQPYPVCQPLSCGPPPSVANAVATGETYTYESKVELRCLEGYVMDTDIDTFTCQKDGHWFPEKISCSPKKCILPPNMTHILVHEDDFSVNKQVSVSCAEGYIYEGVNISKCQLDGTWEPPFSDESCSPVSCGKPESPEHGFVVGNKYSFESTVIYQCEPGYELEGDRERFCQKNRQWSGGVAVCKKTRCEAPLEFLNGRAEIENTTAGPSVVYSCSRGYSLEGTPEAFCTENGTWSHPVPLCKPNPCPVPFVIPENALLSEKEFYVDQNVSIKCREGFLLQGQGVITCNSDETWTQTSAKCEKISCGPPAHVENAIARGVHYQYGDMITYSCYSGYMLEGSLKSVCLESGNWTSPPICRAVCRFPCQNGGICQRPNACSCPDGWMGRLCEEPICILPCLNGGRCVAPYQCDCPPGWTGSRCHTAVCQSPCLNGGKCVRPNRCHCLSAWTGHDCSSSHGKTELLPALTFYTSYYSIHIDSVLTRFKNPGEEWTSPDEFKGPPWINFCSNKSGLVNPLDSRTLCSVVAGRGKGLSEDCSKRIWEETGHHYYNPESGGFIGDAGTTILQSVLTKTLVVDAILYPYRKALRSSHTAKA</sequence>
<dbReference type="Pfam" id="PF02494">
    <property type="entry name" value="HYR"/>
    <property type="match status" value="2"/>
</dbReference>
<feature type="disulfide bond" evidence="14">
    <location>
        <begin position="1621"/>
        <end position="1648"/>
    </location>
</feature>
<feature type="disulfide bond" evidence="14">
    <location>
        <begin position="2040"/>
        <end position="2067"/>
    </location>
</feature>
<feature type="disulfide bond" evidence="14">
    <location>
        <begin position="1563"/>
        <end position="1590"/>
    </location>
</feature>
<dbReference type="SUPFAM" id="SSF57184">
    <property type="entry name" value="Growth factor receptor domain"/>
    <property type="match status" value="3"/>
</dbReference>
<feature type="domain" description="Sushi" evidence="17">
    <location>
        <begin position="1651"/>
        <end position="1712"/>
    </location>
</feature>
<keyword evidence="12" id="KW-0325">Glycoprotein</keyword>
<dbReference type="FunFam" id="2.60.120.200:FF:000012">
    <property type="entry name" value="neuronal pentraxin receptor"/>
    <property type="match status" value="1"/>
</dbReference>
<keyword evidence="5 14" id="KW-0768">Sushi</keyword>
<dbReference type="PROSITE" id="PS00022">
    <property type="entry name" value="EGF_1"/>
    <property type="match status" value="7"/>
</dbReference>
<feature type="disulfide bond" evidence="14">
    <location>
        <begin position="1981"/>
        <end position="2008"/>
    </location>
</feature>
<feature type="domain" description="HYR" evidence="16">
    <location>
        <begin position="327"/>
        <end position="409"/>
    </location>
</feature>
<keyword evidence="7" id="KW-0677">Repeat</keyword>
<evidence type="ECO:0000259" key="18">
    <source>
        <dbReference type="PROSITE" id="PS51828"/>
    </source>
</evidence>
<feature type="disulfide bond" evidence="14">
    <location>
        <begin position="2897"/>
        <end position="2924"/>
    </location>
</feature>
<feature type="domain" description="Sushi" evidence="17">
    <location>
        <begin position="1834"/>
        <end position="1893"/>
    </location>
</feature>
<dbReference type="SUPFAM" id="SSF57535">
    <property type="entry name" value="Complement control module/SCR domain"/>
    <property type="match status" value="32"/>
</dbReference>
<feature type="disulfide bond" evidence="14">
    <location>
        <begin position="173"/>
        <end position="200"/>
    </location>
</feature>
<comment type="caution">
    <text evidence="13">Lacks conserved residue(s) required for the propagation of feature annotation.</text>
</comment>
<dbReference type="PROSITE" id="PS51828">
    <property type="entry name" value="PTX_2"/>
    <property type="match status" value="1"/>
</dbReference>
<dbReference type="Gene3D" id="2.60.120.200">
    <property type="match status" value="1"/>
</dbReference>
<dbReference type="SUPFAM" id="SSF57196">
    <property type="entry name" value="EGF/Laminin"/>
    <property type="match status" value="1"/>
</dbReference>
<feature type="domain" description="Sushi" evidence="17">
    <location>
        <begin position="2692"/>
        <end position="2749"/>
    </location>
</feature>
<feature type="domain" description="HYR" evidence="16">
    <location>
        <begin position="410"/>
        <end position="491"/>
    </location>
</feature>
<evidence type="ECO:0000256" key="9">
    <source>
        <dbReference type="ARBA" id="ARBA00022889"/>
    </source>
</evidence>
<dbReference type="Gene3D" id="2.10.50.10">
    <property type="entry name" value="Tumor Necrosis Factor Receptor, subunit A, domain 2"/>
    <property type="match status" value="4"/>
</dbReference>
<dbReference type="PANTHER" id="PTHR46393">
    <property type="entry name" value="SUSHI DOMAIN-CONTAINING PROTEIN"/>
    <property type="match status" value="1"/>
</dbReference>
<feature type="domain" description="EGF-like" evidence="15">
    <location>
        <begin position="3163"/>
        <end position="3194"/>
    </location>
</feature>
<feature type="disulfide bond" evidence="13">
    <location>
        <begin position="1064"/>
        <end position="1073"/>
    </location>
</feature>
<feature type="domain" description="Sushi" evidence="17">
    <location>
        <begin position="2403"/>
        <end position="2460"/>
    </location>
</feature>
<dbReference type="GO" id="GO:0005509">
    <property type="term" value="F:calcium ion binding"/>
    <property type="evidence" value="ECO:0007669"/>
    <property type="project" value="InterPro"/>
</dbReference>
<evidence type="ECO:0000259" key="15">
    <source>
        <dbReference type="PROSITE" id="PS50026"/>
    </source>
</evidence>
<dbReference type="FunFam" id="2.10.25.10:FF:000004">
    <property type="entry name" value="Neurogenic locus notch 1"/>
    <property type="match status" value="2"/>
</dbReference>
<feature type="domain" description="EGF-like" evidence="15">
    <location>
        <begin position="3130"/>
        <end position="3162"/>
    </location>
</feature>
<feature type="domain" description="Sushi" evidence="17">
    <location>
        <begin position="2869"/>
        <end position="2926"/>
    </location>
</feature>
<dbReference type="FunCoup" id="L5L205">
    <property type="interactions" value="122"/>
</dbReference>
<evidence type="ECO:0000256" key="12">
    <source>
        <dbReference type="ARBA" id="ARBA00023180"/>
    </source>
</evidence>
<dbReference type="GO" id="GO:0005576">
    <property type="term" value="C:extracellular region"/>
    <property type="evidence" value="ECO:0007669"/>
    <property type="project" value="UniProtKB-SubCell"/>
</dbReference>
<feature type="disulfide bond" evidence="14">
    <location>
        <begin position="3014"/>
        <end position="3041"/>
    </location>
</feature>
<keyword evidence="10" id="KW-0472">Membrane</keyword>
<evidence type="ECO:0000313" key="19">
    <source>
        <dbReference type="EMBL" id="ELK17672.1"/>
    </source>
</evidence>
<dbReference type="Gene3D" id="2.10.70.10">
    <property type="entry name" value="Complement Module, domain 1"/>
    <property type="match status" value="32"/>
</dbReference>
<dbReference type="SMART" id="SM00032">
    <property type="entry name" value="CCP"/>
    <property type="match status" value="33"/>
</dbReference>
<feature type="domain" description="EGF-like" evidence="15">
    <location>
        <begin position="962"/>
        <end position="998"/>
    </location>
</feature>
<dbReference type="Pfam" id="PF00354">
    <property type="entry name" value="Pentaxin"/>
    <property type="match status" value="1"/>
</dbReference>
<feature type="disulfide bond" evidence="13">
    <location>
        <begin position="1026"/>
        <end position="1035"/>
    </location>
</feature>
<feature type="domain" description="Sushi" evidence="17">
    <location>
        <begin position="2750"/>
        <end position="2808"/>
    </location>
</feature>
<feature type="domain" description="Sushi" evidence="17">
    <location>
        <begin position="1360"/>
        <end position="1418"/>
    </location>
</feature>
<feature type="disulfide bond" evidence="14">
    <location>
        <begin position="1715"/>
        <end position="1758"/>
    </location>
</feature>
<dbReference type="Proteomes" id="UP000010552">
    <property type="component" value="Unassembled WGS sequence"/>
</dbReference>
<feature type="disulfide bond" evidence="14">
    <location>
        <begin position="1447"/>
        <end position="1474"/>
    </location>
</feature>
<dbReference type="PROSITE" id="PS50825">
    <property type="entry name" value="HYR"/>
    <property type="match status" value="2"/>
</dbReference>
<dbReference type="Pfam" id="PF12661">
    <property type="entry name" value="hEGF"/>
    <property type="match status" value="1"/>
</dbReference>
<gene>
    <name evidence="19" type="ORF">PAL_GLEAN10009419</name>
</gene>
<dbReference type="eggNOG" id="KOG1217">
    <property type="taxonomic scope" value="Eukaryota"/>
</dbReference>
<feature type="disulfide bond" evidence="14">
    <location>
        <begin position="1389"/>
        <end position="1416"/>
    </location>
</feature>
<feature type="disulfide bond" evidence="13">
    <location>
        <begin position="988"/>
        <end position="997"/>
    </location>
</feature>
<evidence type="ECO:0000256" key="1">
    <source>
        <dbReference type="ARBA" id="ARBA00004370"/>
    </source>
</evidence>
<dbReference type="Pfam" id="PF07699">
    <property type="entry name" value="Ephrin_rec_like"/>
    <property type="match status" value="4"/>
</dbReference>
<evidence type="ECO:0000259" key="16">
    <source>
        <dbReference type="PROSITE" id="PS50825"/>
    </source>
</evidence>
<feature type="domain" description="Sushi" evidence="17">
    <location>
        <begin position="2635"/>
        <end position="2691"/>
    </location>
</feature>
<feature type="disulfide bond" evidence="14">
    <location>
        <begin position="2662"/>
        <end position="2689"/>
    </location>
</feature>
<feature type="domain" description="Sushi" evidence="17">
    <location>
        <begin position="143"/>
        <end position="202"/>
    </location>
</feature>
<evidence type="ECO:0000256" key="8">
    <source>
        <dbReference type="ARBA" id="ARBA00022837"/>
    </source>
</evidence>
<evidence type="ECO:0000256" key="13">
    <source>
        <dbReference type="PROSITE-ProRule" id="PRU00076"/>
    </source>
</evidence>
<feature type="disulfide bond" evidence="14">
    <location>
        <begin position="1804"/>
        <end position="1831"/>
    </location>
</feature>
<feature type="disulfide bond" evidence="14">
    <location>
        <begin position="2315"/>
        <end position="2342"/>
    </location>
</feature>
<keyword evidence="9" id="KW-0130">Cell adhesion</keyword>
<dbReference type="GO" id="GO:0007155">
    <property type="term" value="P:cell adhesion"/>
    <property type="evidence" value="ECO:0007669"/>
    <property type="project" value="UniProtKB-KW"/>
</dbReference>
<feature type="domain" description="Sushi" evidence="17">
    <location>
        <begin position="2186"/>
        <end position="2242"/>
    </location>
</feature>
<dbReference type="InterPro" id="IPR011641">
    <property type="entry name" value="Tyr-kin_ephrin_A/B_rcpt-like"/>
</dbReference>
<feature type="domain" description="EGF-like" evidence="15">
    <location>
        <begin position="1000"/>
        <end position="1036"/>
    </location>
</feature>
<keyword evidence="11 13" id="KW-1015">Disulfide bond</keyword>
<dbReference type="FunFam" id="2.10.70.10:FF:000011">
    <property type="entry name" value="CUB and sushi domain-containing protein 3 isoform A"/>
    <property type="match status" value="4"/>
</dbReference>
<dbReference type="InterPro" id="IPR000742">
    <property type="entry name" value="EGF"/>
</dbReference>
<feature type="disulfide bond" evidence="14">
    <location>
        <begin position="2720"/>
        <end position="2747"/>
    </location>
</feature>
<feature type="domain" description="Sushi" evidence="17">
    <location>
        <begin position="2809"/>
        <end position="2868"/>
    </location>
</feature>
<keyword evidence="6" id="KW-0732">Signal</keyword>
<feature type="disulfide bond" evidence="13">
    <location>
        <begin position="3134"/>
        <end position="3144"/>
    </location>
</feature>
<feature type="domain" description="Sushi" evidence="17">
    <location>
        <begin position="1593"/>
        <end position="1650"/>
    </location>
</feature>
<feature type="disulfide bond" evidence="14">
    <location>
        <begin position="2373"/>
        <end position="2400"/>
    </location>
</feature>
<evidence type="ECO:0000256" key="11">
    <source>
        <dbReference type="ARBA" id="ARBA00023157"/>
    </source>
</evidence>
<feature type="domain" description="EGF-like" evidence="15">
    <location>
        <begin position="1038"/>
        <end position="1074"/>
    </location>
</feature>
<dbReference type="STRING" id="9402.L5L205"/>
<dbReference type="PROSITE" id="PS00010">
    <property type="entry name" value="ASX_HYDROXYL"/>
    <property type="match status" value="5"/>
</dbReference>
<accession>L5L205</accession>
<dbReference type="InterPro" id="IPR001759">
    <property type="entry name" value="PTX_dom"/>
</dbReference>
<feature type="disulfide bond" evidence="13">
    <location>
        <begin position="1140"/>
        <end position="1149"/>
    </location>
</feature>
<feature type="disulfide bond" evidence="13">
    <location>
        <begin position="3184"/>
        <end position="3193"/>
    </location>
</feature>
<dbReference type="SMART" id="SM01411">
    <property type="entry name" value="Ephrin_rec_like"/>
    <property type="match status" value="4"/>
</dbReference>
<evidence type="ECO:0000256" key="5">
    <source>
        <dbReference type="ARBA" id="ARBA00022659"/>
    </source>
</evidence>
<dbReference type="eggNOG" id="KOG4297">
    <property type="taxonomic scope" value="Eukaryota"/>
</dbReference>
<feature type="disulfide bond" evidence="14">
    <location>
        <begin position="233"/>
        <end position="260"/>
    </location>
</feature>
<dbReference type="InterPro" id="IPR018097">
    <property type="entry name" value="EGF_Ca-bd_CS"/>
</dbReference>
<evidence type="ECO:0000256" key="14">
    <source>
        <dbReference type="PROSITE-ProRule" id="PRU00302"/>
    </source>
</evidence>
<feature type="domain" description="EGF-like" evidence="15">
    <location>
        <begin position="1076"/>
        <end position="1112"/>
    </location>
</feature>
<evidence type="ECO:0000256" key="4">
    <source>
        <dbReference type="ARBA" id="ARBA00022536"/>
    </source>
</evidence>
<dbReference type="EMBL" id="KB030402">
    <property type="protein sequence ID" value="ELK17672.1"/>
    <property type="molecule type" value="Genomic_DNA"/>
</dbReference>
<dbReference type="InterPro" id="IPR009030">
    <property type="entry name" value="Growth_fac_rcpt_cys_sf"/>
</dbReference>